<name>A0A2T9YJU9_9FUNG</name>
<dbReference type="SUPFAM" id="SSF144232">
    <property type="entry name" value="HIT/MYND zinc finger-like"/>
    <property type="match status" value="1"/>
</dbReference>
<keyword evidence="3" id="KW-0862">Zinc</keyword>
<dbReference type="EMBL" id="MBFT01000356">
    <property type="protein sequence ID" value="PVU92607.1"/>
    <property type="molecule type" value="Genomic_DNA"/>
</dbReference>
<evidence type="ECO:0000313" key="7">
    <source>
        <dbReference type="Proteomes" id="UP000245699"/>
    </source>
</evidence>
<dbReference type="Proteomes" id="UP000245699">
    <property type="component" value="Unassembled WGS sequence"/>
</dbReference>
<feature type="domain" description="HIT-type" evidence="5">
    <location>
        <begin position="8"/>
        <end position="41"/>
    </location>
</feature>
<dbReference type="Pfam" id="PF04438">
    <property type="entry name" value="zf-HIT"/>
    <property type="match status" value="1"/>
</dbReference>
<reference evidence="6 7" key="1">
    <citation type="journal article" date="2018" name="MBio">
        <title>Comparative Genomics Reveals the Core Gene Toolbox for the Fungus-Insect Symbiosis.</title>
        <authorList>
            <person name="Wang Y."/>
            <person name="Stata M."/>
            <person name="Wang W."/>
            <person name="Stajich J.E."/>
            <person name="White M.M."/>
            <person name="Moncalvo J.M."/>
        </authorList>
    </citation>
    <scope>NUCLEOTIDE SEQUENCE [LARGE SCALE GENOMIC DNA]</scope>
    <source>
        <strain evidence="6 7">AUS-77-4</strain>
    </source>
</reference>
<dbReference type="PANTHER" id="PTHR13483">
    <property type="entry name" value="BOX C_D SNORNA PROTEIN 1-RELATED"/>
    <property type="match status" value="1"/>
</dbReference>
<proteinExistence type="predicted"/>
<evidence type="ECO:0000256" key="2">
    <source>
        <dbReference type="ARBA" id="ARBA00022771"/>
    </source>
</evidence>
<dbReference type="InterPro" id="IPR007529">
    <property type="entry name" value="Znf_HIT"/>
</dbReference>
<accession>A0A2T9YJU9</accession>
<dbReference type="PANTHER" id="PTHR13483:SF11">
    <property type="entry name" value="ZINC FINGER HIT DOMAIN-CONTAINING PROTEIN 3"/>
    <property type="match status" value="1"/>
</dbReference>
<dbReference type="InterPro" id="IPR051639">
    <property type="entry name" value="BCD1"/>
</dbReference>
<dbReference type="GO" id="GO:0008270">
    <property type="term" value="F:zinc ion binding"/>
    <property type="evidence" value="ECO:0007669"/>
    <property type="project" value="UniProtKB-UniRule"/>
</dbReference>
<dbReference type="AlphaFoldDB" id="A0A2T9YJU9"/>
<dbReference type="CDD" id="cd23024">
    <property type="entry name" value="zf-HIT_ZNHIT2-3"/>
    <property type="match status" value="1"/>
</dbReference>
<keyword evidence="7" id="KW-1185">Reference proteome</keyword>
<evidence type="ECO:0000256" key="4">
    <source>
        <dbReference type="PROSITE-ProRule" id="PRU00453"/>
    </source>
</evidence>
<dbReference type="PROSITE" id="PS51083">
    <property type="entry name" value="ZF_HIT"/>
    <property type="match status" value="1"/>
</dbReference>
<dbReference type="GO" id="GO:0000463">
    <property type="term" value="P:maturation of LSU-rRNA from tricistronic rRNA transcript (SSU-rRNA, 5.8S rRNA, LSU-rRNA)"/>
    <property type="evidence" value="ECO:0007669"/>
    <property type="project" value="TreeGrafter"/>
</dbReference>
<comment type="caution">
    <text evidence="6">The sequence shown here is derived from an EMBL/GenBank/DDBJ whole genome shotgun (WGS) entry which is preliminary data.</text>
</comment>
<gene>
    <name evidence="6" type="ORF">BB559_003657</name>
</gene>
<dbReference type="STRING" id="61424.A0A2T9YJU9"/>
<dbReference type="GO" id="GO:0005634">
    <property type="term" value="C:nucleus"/>
    <property type="evidence" value="ECO:0007669"/>
    <property type="project" value="TreeGrafter"/>
</dbReference>
<dbReference type="OrthoDB" id="18412at2759"/>
<dbReference type="GO" id="GO:0000492">
    <property type="term" value="P:box C/D snoRNP assembly"/>
    <property type="evidence" value="ECO:0007669"/>
    <property type="project" value="TreeGrafter"/>
</dbReference>
<keyword evidence="2 4" id="KW-0863">Zinc-finger</keyword>
<dbReference type="GO" id="GO:0048254">
    <property type="term" value="P:snoRNA localization"/>
    <property type="evidence" value="ECO:0007669"/>
    <property type="project" value="TreeGrafter"/>
</dbReference>
<evidence type="ECO:0000313" key="6">
    <source>
        <dbReference type="EMBL" id="PVU92607.1"/>
    </source>
</evidence>
<organism evidence="6 7">
    <name type="scientific">Furculomyces boomerangus</name>
    <dbReference type="NCBI Taxonomy" id="61424"/>
    <lineage>
        <taxon>Eukaryota</taxon>
        <taxon>Fungi</taxon>
        <taxon>Fungi incertae sedis</taxon>
        <taxon>Zoopagomycota</taxon>
        <taxon>Kickxellomycotina</taxon>
        <taxon>Harpellomycetes</taxon>
        <taxon>Harpellales</taxon>
        <taxon>Harpellaceae</taxon>
        <taxon>Furculomyces</taxon>
    </lineage>
</organism>
<keyword evidence="1" id="KW-0479">Metal-binding</keyword>
<evidence type="ECO:0000256" key="1">
    <source>
        <dbReference type="ARBA" id="ARBA00022723"/>
    </source>
</evidence>
<dbReference type="GO" id="GO:0070761">
    <property type="term" value="C:pre-snoRNP complex"/>
    <property type="evidence" value="ECO:0007669"/>
    <property type="project" value="TreeGrafter"/>
</dbReference>
<protein>
    <recommendedName>
        <fullName evidence="5">HIT-type domain-containing protein</fullName>
    </recommendedName>
</protein>
<dbReference type="Gene3D" id="3.30.60.190">
    <property type="match status" value="1"/>
</dbReference>
<evidence type="ECO:0000256" key="3">
    <source>
        <dbReference type="ARBA" id="ARBA00022833"/>
    </source>
</evidence>
<sequence length="142" mass="16185">MSTNTSLCAICSLNPKKYKCPVCETPYCTIACYKIHKENPCQKKQVILDNLNVNRSLSNTETLINPRDSDEQALLLKDKELCKIETIKEISQSLKEKRLKVVIDEILYSDKPLESIRIARNTLPEFENFVSLLSPLINGENP</sequence>
<evidence type="ECO:0000259" key="5">
    <source>
        <dbReference type="PROSITE" id="PS51083"/>
    </source>
</evidence>